<reference evidence="2 3" key="1">
    <citation type="submission" date="2022-08" db="EMBL/GenBank/DDBJ databases">
        <title>Reclassification of Massilia species as members of the genera Telluria, Duganella, Pseudoduganella, Mokoshia gen. nov. and Zemynaea gen. nov. using orthogonal and non-orthogonal genome-based approaches.</title>
        <authorList>
            <person name="Bowman J.P."/>
        </authorList>
    </citation>
    <scope>NUCLEOTIDE SEQUENCE [LARGE SCALE GENOMIC DNA]</scope>
    <source>
        <strain evidence="2 3">JCM 31607</strain>
    </source>
</reference>
<proteinExistence type="predicted"/>
<evidence type="ECO:0000313" key="2">
    <source>
        <dbReference type="EMBL" id="MCS0608393.1"/>
    </source>
</evidence>
<protein>
    <submittedName>
        <fullName evidence="2">DUF4297 domain-containing protein</fullName>
    </submittedName>
</protein>
<sequence length="392" mass="44358">MELHERQPREQDGRDSFDRYRAQTRAAAIAALAILEGKEIDRVYCDLHDDFVVRKSSGDEKRYIFTQVKTRAKANKNWTANELFGLKVARGKKLPEQEPEKIRDSFVGKLLLHTLTFDSSCESAVFQTNINLDDTVLDIVEDIQGGAFTNQYSVALLNAFNECFKADLDKRHLTDAEIKNCLTKLCFEPDVQHLKLKDHGFGMIVREKIHFYSEVDLGRGEIDEILMKLLALVEKKSSGRIEEITAESIEKFAGIAIGDLLDILSISKDAYQALLAAGDDEAIKSVSIIQRVLQKAGADKSEIEFCSRCKTDWDIWLRNNRHVIPEFDLISIVSTIRQNLGSNVGIDGTVRLSELRQQIHSLITTLKHNNLLYDLTPELILGAFFSSLVKQK</sequence>
<accession>A0ABT2BIR0</accession>
<name>A0ABT2BIR0_9BURK</name>
<gene>
    <name evidence="2" type="ORF">NX773_09490</name>
</gene>
<dbReference type="InterPro" id="IPR025382">
    <property type="entry name" value="Cap4-like_endonuclease_dom"/>
</dbReference>
<dbReference type="Pfam" id="PF14130">
    <property type="entry name" value="Cap4_nuclease"/>
    <property type="match status" value="1"/>
</dbReference>
<evidence type="ECO:0000313" key="3">
    <source>
        <dbReference type="Proteomes" id="UP001205861"/>
    </source>
</evidence>
<dbReference type="EMBL" id="JANUGV010000002">
    <property type="protein sequence ID" value="MCS0608393.1"/>
    <property type="molecule type" value="Genomic_DNA"/>
</dbReference>
<comment type="caution">
    <text evidence="2">The sequence shown here is derived from an EMBL/GenBank/DDBJ whole genome shotgun (WGS) entry which is preliminary data.</text>
</comment>
<organism evidence="2 3">
    <name type="scientific">Massilia solisilvae</name>
    <dbReference type="NCBI Taxonomy" id="1811225"/>
    <lineage>
        <taxon>Bacteria</taxon>
        <taxon>Pseudomonadati</taxon>
        <taxon>Pseudomonadota</taxon>
        <taxon>Betaproteobacteria</taxon>
        <taxon>Burkholderiales</taxon>
        <taxon>Oxalobacteraceae</taxon>
        <taxon>Telluria group</taxon>
        <taxon>Massilia</taxon>
    </lineage>
</organism>
<dbReference type="RefSeq" id="WP_258856095.1">
    <property type="nucleotide sequence ID" value="NZ_JANUGV010000002.1"/>
</dbReference>
<keyword evidence="3" id="KW-1185">Reference proteome</keyword>
<evidence type="ECO:0000259" key="1">
    <source>
        <dbReference type="Pfam" id="PF14130"/>
    </source>
</evidence>
<feature type="domain" description="CD-NTase associated protein 4-like DNA endonuclease" evidence="1">
    <location>
        <begin position="13"/>
        <end position="169"/>
    </location>
</feature>
<dbReference type="Proteomes" id="UP001205861">
    <property type="component" value="Unassembled WGS sequence"/>
</dbReference>